<keyword evidence="3 7" id="KW-0288">FMN</keyword>
<evidence type="ECO:0000256" key="5">
    <source>
        <dbReference type="ARBA" id="ARBA00023002"/>
    </source>
</evidence>
<dbReference type="PANTHER" id="PTHR43821:SF1">
    <property type="entry name" value="NAD(P)H NITROREDUCTASE YDJA-RELATED"/>
    <property type="match status" value="1"/>
</dbReference>
<keyword evidence="12" id="KW-1185">Reference proteome</keyword>
<evidence type="ECO:0000256" key="8">
    <source>
        <dbReference type="PIRSR" id="PIRSR000232-1"/>
    </source>
</evidence>
<dbReference type="InterPro" id="IPR029479">
    <property type="entry name" value="Nitroreductase"/>
</dbReference>
<comment type="caution">
    <text evidence="11">The sequence shown here is derived from an EMBL/GenBank/DDBJ whole genome shotgun (WGS) entry which is preliminary data.</text>
</comment>
<dbReference type="Pfam" id="PF00881">
    <property type="entry name" value="Nitroreductase"/>
    <property type="match status" value="1"/>
</dbReference>
<evidence type="ECO:0000256" key="1">
    <source>
        <dbReference type="ARBA" id="ARBA00007118"/>
    </source>
</evidence>
<dbReference type="EMBL" id="PDVP01000002">
    <property type="protein sequence ID" value="PHP68376.1"/>
    <property type="molecule type" value="Genomic_DNA"/>
</dbReference>
<dbReference type="PANTHER" id="PTHR43821">
    <property type="entry name" value="NAD(P)H NITROREDUCTASE YDJA-RELATED"/>
    <property type="match status" value="1"/>
</dbReference>
<evidence type="ECO:0000256" key="3">
    <source>
        <dbReference type="ARBA" id="ARBA00022643"/>
    </source>
</evidence>
<dbReference type="AlphaFoldDB" id="A0A2G1QS65"/>
<dbReference type="GO" id="GO:0016491">
    <property type="term" value="F:oxidoreductase activity"/>
    <property type="evidence" value="ECO:0007669"/>
    <property type="project" value="UniProtKB-UniRule"/>
</dbReference>
<feature type="binding site" description="in other chain" evidence="8">
    <location>
        <begin position="119"/>
        <end position="121"/>
    </location>
    <ligand>
        <name>FMN</name>
        <dbReference type="ChEBI" id="CHEBI:58210"/>
        <note>ligand shared between dimeric partners</note>
    </ligand>
</feature>
<evidence type="ECO:0000256" key="6">
    <source>
        <dbReference type="ARBA" id="ARBA00023027"/>
    </source>
</evidence>
<organism evidence="11 12">
    <name type="scientific">Zhengella mangrovi</name>
    <dbReference type="NCBI Taxonomy" id="1982044"/>
    <lineage>
        <taxon>Bacteria</taxon>
        <taxon>Pseudomonadati</taxon>
        <taxon>Pseudomonadota</taxon>
        <taxon>Alphaproteobacteria</taxon>
        <taxon>Hyphomicrobiales</taxon>
        <taxon>Notoacmeibacteraceae</taxon>
        <taxon>Zhengella</taxon>
    </lineage>
</organism>
<dbReference type="SUPFAM" id="SSF55469">
    <property type="entry name" value="FMN-dependent nitroreductase-like"/>
    <property type="match status" value="1"/>
</dbReference>
<dbReference type="Gene3D" id="3.40.109.10">
    <property type="entry name" value="NADH Oxidase"/>
    <property type="match status" value="1"/>
</dbReference>
<feature type="domain" description="Nitroreductase" evidence="10">
    <location>
        <begin position="3"/>
        <end position="149"/>
    </location>
</feature>
<evidence type="ECO:0000256" key="7">
    <source>
        <dbReference type="PIRNR" id="PIRNR000232"/>
    </source>
</evidence>
<feature type="region of interest" description="Disordered" evidence="9">
    <location>
        <begin position="150"/>
        <end position="176"/>
    </location>
</feature>
<evidence type="ECO:0000313" key="11">
    <source>
        <dbReference type="EMBL" id="PHP68376.1"/>
    </source>
</evidence>
<evidence type="ECO:0000259" key="10">
    <source>
        <dbReference type="Pfam" id="PF00881"/>
    </source>
</evidence>
<keyword evidence="5 7" id="KW-0560">Oxidoreductase</keyword>
<comment type="cofactor">
    <cofactor evidence="8">
        <name>FMN</name>
        <dbReference type="ChEBI" id="CHEBI:58210"/>
    </cofactor>
    <text evidence="8">Binds 1 FMN per subunit.</text>
</comment>
<accession>A0A2G1QS65</accession>
<dbReference type="InterPro" id="IPR026021">
    <property type="entry name" value="YdjA-like"/>
</dbReference>
<dbReference type="RefSeq" id="WP_099305192.1">
    <property type="nucleotide sequence ID" value="NZ_PDVP01000002.1"/>
</dbReference>
<dbReference type="EC" id="1.-.-.-" evidence="7"/>
<dbReference type="Proteomes" id="UP000221168">
    <property type="component" value="Unassembled WGS sequence"/>
</dbReference>
<keyword evidence="6 7" id="KW-0520">NAD</keyword>
<dbReference type="InterPro" id="IPR000415">
    <property type="entry name" value="Nitroreductase-like"/>
</dbReference>
<proteinExistence type="inferred from homology"/>
<evidence type="ECO:0000256" key="4">
    <source>
        <dbReference type="ARBA" id="ARBA00022857"/>
    </source>
</evidence>
<dbReference type="PIRSF" id="PIRSF000232">
    <property type="entry name" value="YdjA"/>
    <property type="match status" value="1"/>
</dbReference>
<evidence type="ECO:0000256" key="2">
    <source>
        <dbReference type="ARBA" id="ARBA00022630"/>
    </source>
</evidence>
<dbReference type="InterPro" id="IPR052530">
    <property type="entry name" value="NAD(P)H_nitroreductase"/>
</dbReference>
<keyword evidence="2 7" id="KW-0285">Flavoprotein</keyword>
<feature type="binding site" evidence="8">
    <location>
        <position position="21"/>
    </location>
    <ligand>
        <name>FMN</name>
        <dbReference type="ChEBI" id="CHEBI:58210"/>
        <note>ligand shared between dimeric partners</note>
    </ligand>
</feature>
<keyword evidence="4 7" id="KW-0521">NADP</keyword>
<dbReference type="OrthoDB" id="9804207at2"/>
<feature type="binding site" evidence="8">
    <location>
        <position position="25"/>
    </location>
    <ligand>
        <name>FMN</name>
        <dbReference type="ChEBI" id="CHEBI:58210"/>
        <note>ligand shared between dimeric partners</note>
    </ligand>
</feature>
<evidence type="ECO:0000313" key="12">
    <source>
        <dbReference type="Proteomes" id="UP000221168"/>
    </source>
</evidence>
<reference evidence="11 12" key="1">
    <citation type="submission" date="2017-10" db="EMBL/GenBank/DDBJ databases">
        <title>Sedimentibacterium mangrovi gen. nov., sp. nov., a novel member of family Phyllobacteriacea isolated from mangrove sediment.</title>
        <authorList>
            <person name="Liao H."/>
            <person name="Tian Y."/>
        </authorList>
    </citation>
    <scope>NUCLEOTIDE SEQUENCE [LARGE SCALE GENOMIC DNA]</scope>
    <source>
        <strain evidence="11 12">X9-2-2</strain>
    </source>
</reference>
<evidence type="ECO:0000256" key="9">
    <source>
        <dbReference type="SAM" id="MobiDB-lite"/>
    </source>
</evidence>
<comment type="similarity">
    <text evidence="1 7">Belongs to the nitroreductase family.</text>
</comment>
<feature type="compositionally biased region" description="Basic and acidic residues" evidence="9">
    <location>
        <begin position="152"/>
        <end position="163"/>
    </location>
</feature>
<name>A0A2G1QS65_9HYPH</name>
<protein>
    <recommendedName>
        <fullName evidence="7">Putative NAD(P)H nitroreductase</fullName>
        <ecNumber evidence="7">1.-.-.-</ecNumber>
    </recommendedName>
</protein>
<gene>
    <name evidence="11" type="ORF">CSC94_04040</name>
</gene>
<dbReference type="CDD" id="cd02135">
    <property type="entry name" value="YdjA-like"/>
    <property type="match status" value="1"/>
</dbReference>
<sequence>MLKEPGPSQAEIETLVRIASRVPDHGKLQPWRFILYRGDVRHRVGEMLAKRLEERDGPLTPGAREKECERFSRAPLVIGVIFCPRESDKIPQWEMFLSAGAASMNLVHAAHALGYGANWITNWYADDAEARRLLGLKPDERVAGFVHIGTVEGERPDRPRPEPADLMSDYTGPEAA</sequence>